<keyword evidence="7" id="KW-0597">Phosphoprotein</keyword>
<keyword evidence="9" id="KW-0965">Cell junction</keyword>
<dbReference type="AlphaFoldDB" id="A0A315UST7"/>
<feature type="compositionally biased region" description="Basic and acidic residues" evidence="11">
    <location>
        <begin position="196"/>
        <end position="295"/>
    </location>
</feature>
<keyword evidence="6" id="KW-1003">Cell membrane</keyword>
<protein>
    <recommendedName>
        <fullName evidence="16">Tight junction protein ZO-2</fullName>
    </recommendedName>
</protein>
<dbReference type="InterPro" id="IPR005417">
    <property type="entry name" value="ZO"/>
</dbReference>
<dbReference type="GO" id="GO:0150105">
    <property type="term" value="P:protein localization to cell-cell junction"/>
    <property type="evidence" value="ECO:0007669"/>
    <property type="project" value="TreeGrafter"/>
</dbReference>
<dbReference type="EMBL" id="NHOQ01002777">
    <property type="protein sequence ID" value="PWA14710.1"/>
    <property type="molecule type" value="Genomic_DNA"/>
</dbReference>
<dbReference type="PRINTS" id="PR01597">
    <property type="entry name" value="ZONOCCLUDNS"/>
</dbReference>
<dbReference type="SUPFAM" id="SSF50044">
    <property type="entry name" value="SH3-domain"/>
    <property type="match status" value="1"/>
</dbReference>
<feature type="compositionally biased region" description="Polar residues" evidence="11">
    <location>
        <begin position="1221"/>
        <end position="1231"/>
    </location>
</feature>
<evidence type="ECO:0000256" key="2">
    <source>
        <dbReference type="ARBA" id="ARBA00004435"/>
    </source>
</evidence>
<dbReference type="SMART" id="SM00072">
    <property type="entry name" value="GuKc"/>
    <property type="match status" value="1"/>
</dbReference>
<comment type="similarity">
    <text evidence="3">Belongs to the MAGUK family.</text>
</comment>
<feature type="region of interest" description="Disordered" evidence="11">
    <location>
        <begin position="178"/>
        <end position="357"/>
    </location>
</feature>
<dbReference type="GO" id="GO:1905605">
    <property type="term" value="P:positive regulation of blood-brain barrier permeability"/>
    <property type="evidence" value="ECO:0007669"/>
    <property type="project" value="TreeGrafter"/>
</dbReference>
<accession>A0A315UST7</accession>
<reference evidence="14 15" key="1">
    <citation type="journal article" date="2018" name="G3 (Bethesda)">
        <title>A High-Quality Reference Genome for the Invasive Mosquitofish Gambusia affinis Using a Chicago Library.</title>
        <authorList>
            <person name="Hoffberg S.L."/>
            <person name="Troendle N.J."/>
            <person name="Glenn T.C."/>
            <person name="Mahmud O."/>
            <person name="Louha S."/>
            <person name="Chalopin D."/>
            <person name="Bennetzen J.L."/>
            <person name="Mauricio R."/>
        </authorList>
    </citation>
    <scope>NUCLEOTIDE SEQUENCE [LARGE SCALE GENOMIC DNA]</scope>
    <source>
        <strain evidence="14">NE01/NJP1002.9</strain>
        <tissue evidence="14">Muscle</tissue>
    </source>
</reference>
<evidence type="ECO:0000259" key="12">
    <source>
        <dbReference type="PROSITE" id="PS50052"/>
    </source>
</evidence>
<dbReference type="FunFam" id="2.30.42.10:FF:000009">
    <property type="entry name" value="Putative tight junction protein ZO-1"/>
    <property type="match status" value="1"/>
</dbReference>
<organism evidence="14 15">
    <name type="scientific">Gambusia affinis</name>
    <name type="common">Western mosquitofish</name>
    <name type="synonym">Heterandria affinis</name>
    <dbReference type="NCBI Taxonomy" id="33528"/>
    <lineage>
        <taxon>Eukaryota</taxon>
        <taxon>Metazoa</taxon>
        <taxon>Chordata</taxon>
        <taxon>Craniata</taxon>
        <taxon>Vertebrata</taxon>
        <taxon>Euteleostomi</taxon>
        <taxon>Actinopterygii</taxon>
        <taxon>Neopterygii</taxon>
        <taxon>Teleostei</taxon>
        <taxon>Neoteleostei</taxon>
        <taxon>Acanthomorphata</taxon>
        <taxon>Ovalentaria</taxon>
        <taxon>Atherinomorphae</taxon>
        <taxon>Cyprinodontiformes</taxon>
        <taxon>Poeciliidae</taxon>
        <taxon>Poeciliinae</taxon>
        <taxon>Gambusia</taxon>
    </lineage>
</organism>
<dbReference type="PROSITE" id="PS50052">
    <property type="entry name" value="GUANYLATE_KINASE_2"/>
    <property type="match status" value="1"/>
</dbReference>
<dbReference type="PANTHER" id="PTHR13865:SF26">
    <property type="entry name" value="TIGHT JUNCTION PROTEIN ZO-2"/>
    <property type="match status" value="1"/>
</dbReference>
<feature type="domain" description="PDZ" evidence="13">
    <location>
        <begin position="363"/>
        <end position="441"/>
    </location>
</feature>
<dbReference type="GO" id="GO:0098609">
    <property type="term" value="P:cell-cell adhesion"/>
    <property type="evidence" value="ECO:0007669"/>
    <property type="project" value="TreeGrafter"/>
</dbReference>
<dbReference type="PANTHER" id="PTHR13865">
    <property type="entry name" value="TIGHT JUNCTION PROTEIN"/>
    <property type="match status" value="1"/>
</dbReference>
<feature type="compositionally biased region" description="Basic and acidic residues" evidence="11">
    <location>
        <begin position="514"/>
        <end position="532"/>
    </location>
</feature>
<evidence type="ECO:0000256" key="10">
    <source>
        <dbReference type="ARBA" id="ARBA00023136"/>
    </source>
</evidence>
<dbReference type="InterPro" id="IPR036034">
    <property type="entry name" value="PDZ_sf"/>
</dbReference>
<dbReference type="Proteomes" id="UP000250572">
    <property type="component" value="Unassembled WGS sequence"/>
</dbReference>
<feature type="compositionally biased region" description="Pro residues" evidence="11">
    <location>
        <begin position="1081"/>
        <end position="1091"/>
    </location>
</feature>
<dbReference type="GO" id="GO:0045216">
    <property type="term" value="P:cell-cell junction organization"/>
    <property type="evidence" value="ECO:0007669"/>
    <property type="project" value="TreeGrafter"/>
</dbReference>
<feature type="domain" description="PDZ" evidence="13">
    <location>
        <begin position="568"/>
        <end position="617"/>
    </location>
</feature>
<name>A0A315UST7_GAMAF</name>
<feature type="domain" description="PDZ" evidence="13">
    <location>
        <begin position="57"/>
        <end position="143"/>
    </location>
</feature>
<dbReference type="Pfam" id="PF00625">
    <property type="entry name" value="Guanylate_kin"/>
    <property type="match status" value="1"/>
</dbReference>
<keyword evidence="8" id="KW-0677">Repeat</keyword>
<evidence type="ECO:0000256" key="3">
    <source>
        <dbReference type="ARBA" id="ARBA00007014"/>
    </source>
</evidence>
<proteinExistence type="inferred from homology"/>
<evidence type="ECO:0000256" key="5">
    <source>
        <dbReference type="ARBA" id="ARBA00022443"/>
    </source>
</evidence>
<dbReference type="GO" id="GO:0005923">
    <property type="term" value="C:bicellular tight junction"/>
    <property type="evidence" value="ECO:0007669"/>
    <property type="project" value="UniProtKB-SubCell"/>
</dbReference>
<evidence type="ECO:0000256" key="11">
    <source>
        <dbReference type="SAM" id="MobiDB-lite"/>
    </source>
</evidence>
<dbReference type="InterPro" id="IPR027417">
    <property type="entry name" value="P-loop_NTPase"/>
</dbReference>
<dbReference type="PROSITE" id="PS50106">
    <property type="entry name" value="PDZ"/>
    <property type="match status" value="3"/>
</dbReference>
<evidence type="ECO:0000256" key="1">
    <source>
        <dbReference type="ARBA" id="ARBA00004413"/>
    </source>
</evidence>
<evidence type="ECO:0000259" key="13">
    <source>
        <dbReference type="PROSITE" id="PS50106"/>
    </source>
</evidence>
<feature type="region of interest" description="Disordered" evidence="11">
    <location>
        <begin position="1212"/>
        <end position="1271"/>
    </location>
</feature>
<dbReference type="Gene3D" id="2.30.42.10">
    <property type="match status" value="3"/>
</dbReference>
<dbReference type="CDD" id="cd06727">
    <property type="entry name" value="PDZ1_ZO1-like"/>
    <property type="match status" value="1"/>
</dbReference>
<keyword evidence="5" id="KW-0728">SH3 domain</keyword>
<evidence type="ECO:0000256" key="4">
    <source>
        <dbReference type="ARBA" id="ARBA00022427"/>
    </source>
</evidence>
<feature type="compositionally biased region" description="Basic and acidic residues" evidence="11">
    <location>
        <begin position="304"/>
        <end position="337"/>
    </location>
</feature>
<feature type="compositionally biased region" description="Pro residues" evidence="11">
    <location>
        <begin position="339"/>
        <end position="350"/>
    </location>
</feature>
<dbReference type="InterPro" id="IPR036028">
    <property type="entry name" value="SH3-like_dom_sf"/>
</dbReference>
<keyword evidence="10" id="KW-0472">Membrane</keyword>
<evidence type="ECO:0008006" key="16">
    <source>
        <dbReference type="Google" id="ProtNLM"/>
    </source>
</evidence>
<gene>
    <name evidence="14" type="ORF">CCH79_00020238</name>
</gene>
<keyword evidence="15" id="KW-1185">Reference proteome</keyword>
<dbReference type="Gene3D" id="2.30.30.40">
    <property type="entry name" value="SH3 Domains"/>
    <property type="match status" value="1"/>
</dbReference>
<feature type="region of interest" description="Disordered" evidence="11">
    <location>
        <begin position="1025"/>
        <end position="1126"/>
    </location>
</feature>
<comment type="caution">
    <text evidence="14">The sequence shown here is derived from an EMBL/GenBank/DDBJ whole genome shotgun (WGS) entry which is preliminary data.</text>
</comment>
<evidence type="ECO:0000313" key="15">
    <source>
        <dbReference type="Proteomes" id="UP000250572"/>
    </source>
</evidence>
<dbReference type="SMART" id="SM00228">
    <property type="entry name" value="PDZ"/>
    <property type="match status" value="3"/>
</dbReference>
<dbReference type="GO" id="GO:0005886">
    <property type="term" value="C:plasma membrane"/>
    <property type="evidence" value="ECO:0007669"/>
    <property type="project" value="UniProtKB-SubCell"/>
</dbReference>
<dbReference type="InterPro" id="IPR001478">
    <property type="entry name" value="PDZ"/>
</dbReference>
<feature type="domain" description="Guanylate kinase-like" evidence="12">
    <location>
        <begin position="800"/>
        <end position="976"/>
    </location>
</feature>
<dbReference type="CDD" id="cd06728">
    <property type="entry name" value="PDZ2_ZO1-like_ds"/>
    <property type="match status" value="1"/>
</dbReference>
<dbReference type="Pfam" id="PF00595">
    <property type="entry name" value="PDZ"/>
    <property type="match status" value="3"/>
</dbReference>
<dbReference type="Gene3D" id="3.40.50.300">
    <property type="entry name" value="P-loop containing nucleotide triphosphate hydrolases"/>
    <property type="match status" value="1"/>
</dbReference>
<evidence type="ECO:0000256" key="6">
    <source>
        <dbReference type="ARBA" id="ARBA00022475"/>
    </source>
</evidence>
<dbReference type="Pfam" id="PF07653">
    <property type="entry name" value="SH3_2"/>
    <property type="match status" value="1"/>
</dbReference>
<dbReference type="STRING" id="33528.ENSGAFP00000006340"/>
<evidence type="ECO:0000313" key="14">
    <source>
        <dbReference type="EMBL" id="PWA14710.1"/>
    </source>
</evidence>
<feature type="region of interest" description="Disordered" evidence="11">
    <location>
        <begin position="467"/>
        <end position="546"/>
    </location>
</feature>
<feature type="compositionally biased region" description="Basic and acidic residues" evidence="11">
    <location>
        <begin position="486"/>
        <end position="499"/>
    </location>
</feature>
<evidence type="ECO:0000256" key="7">
    <source>
        <dbReference type="ARBA" id="ARBA00022553"/>
    </source>
</evidence>
<dbReference type="CDD" id="cd06729">
    <property type="entry name" value="PDZ3_ZO1-like_domain"/>
    <property type="match status" value="1"/>
</dbReference>
<comment type="subcellular location">
    <subcellularLocation>
        <location evidence="2">Cell junction</location>
        <location evidence="2">Tight junction</location>
    </subcellularLocation>
    <subcellularLocation>
        <location evidence="1">Cell membrane</location>
        <topology evidence="1">Peripheral membrane protein</topology>
        <orientation evidence="1">Cytoplasmic side</orientation>
    </subcellularLocation>
</comment>
<sequence length="1271" mass="143656">MKTVLSLHRKWAHAVKTIRILQGLNPVMEQTVWEQYTVTLQRVSPRRRHLYIIHHKDTWLRDSKMGFGIAVSGGRDNPNEDTGETSIVVSDVLQGGPAEGLLFEKDRVVLVNNTPMDGALHSFAVQTLRKCGKTAKITVKRAKRIPVSVVPRPASPEVFSNDNYSDYNYDAERHSMISGRDNSLERRGYSDSGYQTRDRGRSTERDISPDRSYRRDGSRGRTLDRDYSPDRRFRSERTLDREYSPDRRFRSERTLDREYSPDRRYRSEHTLDRDYSPDRRLRSDRALTPEPRYGRDGYSPGRGQGREPSFERGRDRDRDKKYNEPVRRAASRDRLDRSPSPPVAPIPLPRPGRDQEPLEKPVNVLLLKNHPNEEYGLRLGSQLFIKEMTSSGLAGRDGNLQEGDIILKINGTVTENLSLGDAGKLIEKSRGRLQLVVQRDRRQILIRIPPMVDSDSELDDISEIESYRSYSPQERGHPSDLSSHSSNERLRDKPRDDPSSRMAKMGAMPTPFRNLDRHEDSSPLPPERDETRSVSPPAAAAAVAPRVQVPPKVPLKPSLEDQEVYGPNTIMVRFKKGDSVGLRLAGGNDVGIFIAGVQEDSPAEQEGLQTGDQIVKVAPLGPRLPTFTWYLNETLPESFWSLFQVNNVDFRGMVREDAVLFLLEIPKGEDVTILAQSKPEVYEDVLASGRGDSFYIRTHFEYEKEAPQSLPFGRGEIFKVIDTLYDGKLGHWLAIRMDQDNQSAEMKKGIIPNKSRAEQMANVQNAARAASGNDRGDFWRLRGQRAGKKKDLRKSREDLTTAPVTTKFPAYERVVLREAGFRRPVVIFGPISDVVNEKLANDLPNEFVIAKTEPKDAGSEKSSGVVRLNTIRQIIEQDLHALLDVTPKAVDTLNYTQWYPIVVFLNPDSKQGVKTMRSRLIPGSNRSARKLYEQAVRLKKTCSHLFTGQWRLGATPTIDLNSSNDAWYGSVKESIREQQEKAVWVSEGKMDGSEEDLDLQDDRMSYLSAMSADYLSMDSRLTSDYDDTADEGGAYTDNELDETLDDPTPISAISRSSEPVLPEEPRRAKRPGSREVLTRDPSPPPSFVPEPPKVRSQTRTDSVRSYESQSSSTISSIDAAAASRPAPPPIKAFEKMDHLARAHRLLELQEAENARCAFRPVEVSGSGCQNNGFLKGSSVVLLRFTLTFLGLFQLEIAQKHPDIYAVPVKLPKPNLNRPQPIGSNAEPQTMSRPMYSETRGNEDNEAEYRRQLAEQTRRGHYNPQKYKDTEL</sequence>
<dbReference type="GO" id="GO:0090557">
    <property type="term" value="P:establishment of endothelial intestinal barrier"/>
    <property type="evidence" value="ECO:0007669"/>
    <property type="project" value="TreeGrafter"/>
</dbReference>
<feature type="compositionally biased region" description="Basic and acidic residues" evidence="11">
    <location>
        <begin position="1239"/>
        <end position="1257"/>
    </location>
</feature>
<dbReference type="FunFam" id="3.40.50.300:FF:000110">
    <property type="entry name" value="tight junction protein ZO-1 isoform X1"/>
    <property type="match status" value="1"/>
</dbReference>
<dbReference type="GO" id="GO:0050839">
    <property type="term" value="F:cell adhesion molecule binding"/>
    <property type="evidence" value="ECO:0007669"/>
    <property type="project" value="TreeGrafter"/>
</dbReference>
<feature type="compositionally biased region" description="Low complexity" evidence="11">
    <location>
        <begin position="1105"/>
        <end position="1124"/>
    </location>
</feature>
<dbReference type="InterPro" id="IPR001452">
    <property type="entry name" value="SH3_domain"/>
</dbReference>
<keyword evidence="4" id="KW-0796">Tight junction</keyword>
<evidence type="ECO:0000256" key="9">
    <source>
        <dbReference type="ARBA" id="ARBA00022949"/>
    </source>
</evidence>
<dbReference type="InterPro" id="IPR008144">
    <property type="entry name" value="Guanylate_kin-like_dom"/>
</dbReference>
<feature type="compositionally biased region" description="Low complexity" evidence="11">
    <location>
        <begin position="534"/>
        <end position="546"/>
    </location>
</feature>
<dbReference type="SUPFAM" id="SSF52540">
    <property type="entry name" value="P-loop containing nucleoside triphosphate hydrolases"/>
    <property type="match status" value="1"/>
</dbReference>
<dbReference type="SUPFAM" id="SSF50156">
    <property type="entry name" value="PDZ domain-like"/>
    <property type="match status" value="4"/>
</dbReference>
<dbReference type="InterPro" id="IPR008145">
    <property type="entry name" value="GK/Ca_channel_bsu"/>
</dbReference>
<evidence type="ECO:0000256" key="8">
    <source>
        <dbReference type="ARBA" id="ARBA00022737"/>
    </source>
</evidence>